<dbReference type="GO" id="GO:0030244">
    <property type="term" value="P:cellulose biosynthetic process"/>
    <property type="evidence" value="ECO:0007669"/>
    <property type="project" value="UniProtKB-KW"/>
</dbReference>
<evidence type="ECO:0000256" key="4">
    <source>
        <dbReference type="ARBA" id="ARBA00022729"/>
    </source>
</evidence>
<dbReference type="Pfam" id="PF14559">
    <property type="entry name" value="TPR_19"/>
    <property type="match status" value="4"/>
</dbReference>
<evidence type="ECO:0000256" key="5">
    <source>
        <dbReference type="ARBA" id="ARBA00022737"/>
    </source>
</evidence>
<protein>
    <submittedName>
        <fullName evidence="13">Tetratricopeptide repeat protein</fullName>
    </submittedName>
</protein>
<evidence type="ECO:0000256" key="2">
    <source>
        <dbReference type="ARBA" id="ARBA00005186"/>
    </source>
</evidence>
<feature type="domain" description="Cellulose synthase operon C C-terminal" evidence="12">
    <location>
        <begin position="893"/>
        <end position="1250"/>
    </location>
</feature>
<dbReference type="SUPFAM" id="SSF48452">
    <property type="entry name" value="TPR-like"/>
    <property type="match status" value="3"/>
</dbReference>
<evidence type="ECO:0000256" key="9">
    <source>
        <dbReference type="ARBA" id="ARBA00023237"/>
    </source>
</evidence>
<evidence type="ECO:0000256" key="8">
    <source>
        <dbReference type="ARBA" id="ARBA00023136"/>
    </source>
</evidence>
<keyword evidence="7" id="KW-0135">Cellulose biosynthesis</keyword>
<dbReference type="InterPro" id="IPR003921">
    <property type="entry name" value="Cell_synth_C"/>
</dbReference>
<dbReference type="PROSITE" id="PS50005">
    <property type="entry name" value="TPR"/>
    <property type="match status" value="1"/>
</dbReference>
<dbReference type="Pfam" id="PF13432">
    <property type="entry name" value="TPR_16"/>
    <property type="match status" value="1"/>
</dbReference>
<evidence type="ECO:0000259" key="12">
    <source>
        <dbReference type="Pfam" id="PF05420"/>
    </source>
</evidence>
<proteinExistence type="inferred from homology"/>
<dbReference type="Gene3D" id="1.25.40.10">
    <property type="entry name" value="Tetratricopeptide repeat domain"/>
    <property type="match status" value="4"/>
</dbReference>
<dbReference type="PRINTS" id="PR01441">
    <property type="entry name" value="CELLSNTHASEC"/>
</dbReference>
<dbReference type="OrthoDB" id="174989at2"/>
<dbReference type="InterPro" id="IPR011990">
    <property type="entry name" value="TPR-like_helical_dom_sf"/>
</dbReference>
<evidence type="ECO:0000256" key="7">
    <source>
        <dbReference type="ARBA" id="ARBA00022916"/>
    </source>
</evidence>
<dbReference type="GO" id="GO:0009279">
    <property type="term" value="C:cell outer membrane"/>
    <property type="evidence" value="ECO:0007669"/>
    <property type="project" value="UniProtKB-SubCell"/>
</dbReference>
<organism evidence="13 14">
    <name type="scientific">Rhodovarius crocodyli</name>
    <dbReference type="NCBI Taxonomy" id="1979269"/>
    <lineage>
        <taxon>Bacteria</taxon>
        <taxon>Pseudomonadati</taxon>
        <taxon>Pseudomonadota</taxon>
        <taxon>Alphaproteobacteria</taxon>
        <taxon>Acetobacterales</taxon>
        <taxon>Roseomonadaceae</taxon>
        <taxon>Rhodovarius</taxon>
    </lineage>
</organism>
<sequence>MSYRKNLLSAVFGMAIAMPALAQQDTRGIQALLDQANYWRLQNRPELVIRTLERVLAVDPNNADALAGAAQAQAQVGNRSAAEGYLARLRQAAPQDPRVSETDINVRAATVDQGALAEARRLGSAGRTAEAIARYRELFRGNQPPDNYAVEYYQTLAGTEAGYTEARDGLGRLARRYPTDQRLGLAYAQVLTFRDETRGQGIDRLRDLAQNPEVSNTAVAAWRQAVLWQGPSRAAVPQLEAFMQRFPNDTVVAQRLEEARTNPQGGPDPASEGRIRAFESLQAGRTGDAIRGFEQAVQTNPNDADALGGLGIARLRQGRFGEARQLLERAIAANPEGRSQWEDALNGASYAAELATARAALARGDLNTAETNLRRAVNRQTADRADAEALLGDLALRRGDMAGAEQRYRAALARRPNLGAAASGLFEVLNQQGRFAEAEQLRARMGGAFGGGSPESQRAYALRAEAARAGNPAQAAQLLTQAVQADPANPWARLDLARIYASAGRSAEGRQIAEGPALAGGASPDQLHAAALYASDDGRPEDVLRYLSGIPVRLRSPDMNRLLQSARTDQEARQATALYRAGRRGEARAALTAIASRPDPSGASAAAAIRAMGRANDRAGAAEAGRAYVAANPTAGAQARLAVAGALLSAGATNEAAALSRSLEVAPNLSAEDRRQAAALASGLAIQTSDQLNQRGDQAAAFDVLAPALQRDPSSVPANLALARLYQGAGQPQQARQITEGILQRDPRNIDARVGAIEAAIAARDFSRAEALLVEARALNPNDPRVALTEARIARASGNSSRALRALELAAEQRRAQGVVADVPASPEAAGGFDNPFRRLSRAGALGGASMGQSDPLSNEISRELTQVREETAMRIQGGMGFRSRSGSAGFDRLDEYSAPIDASFSMPGVGGRTTISATPVSISSGQLDSSSVDSLRRYGSNALSQDLRQQIGSTTQLSAATRDRYAPRDTSVSGASFGIAYTRGAFSADIGTSPIGFRRQNILGGIEIAPALSNNFRIRLIAEQRAVTDSLLSWSGVRDPYSGATWGGVVRSGGRVQLEYTNGPVGVYMLGGYSTFTGTGVARNNRVEAGVGMQYTAWRLPNEELTIGVDGVFFAYDNNQRLFTLGNGGYFSPQSYFAVNIPIDWRARSGNFAWRLGGTIGYQSFREDAAKFFPRDAALQTALEQSLSGDTTLRAIQPGQSQSGITGGVRADLEYAMTQSLRVGALLRYERTGNWEEARGLLYARYRFDR</sequence>
<comment type="similarity">
    <text evidence="3">Belongs to the AcsC/BcsC family.</text>
</comment>
<keyword evidence="9" id="KW-0998">Cell outer membrane</keyword>
<evidence type="ECO:0000256" key="1">
    <source>
        <dbReference type="ARBA" id="ARBA00004339"/>
    </source>
</evidence>
<dbReference type="SMART" id="SM00028">
    <property type="entry name" value="TPR"/>
    <property type="match status" value="8"/>
</dbReference>
<dbReference type="GO" id="GO:0006011">
    <property type="term" value="P:UDP-alpha-D-glucose metabolic process"/>
    <property type="evidence" value="ECO:0007669"/>
    <property type="project" value="InterPro"/>
</dbReference>
<reference evidence="13 14" key="1">
    <citation type="submission" date="2019-01" db="EMBL/GenBank/DDBJ databases">
        <authorList>
            <person name="Chen W.-M."/>
        </authorList>
    </citation>
    <scope>NUCLEOTIDE SEQUENCE [LARGE SCALE GENOMIC DNA]</scope>
    <source>
        <strain evidence="13 14">CCP-6</strain>
    </source>
</reference>
<dbReference type="InterPro" id="IPR008410">
    <property type="entry name" value="BCSC_C"/>
</dbReference>
<evidence type="ECO:0000256" key="3">
    <source>
        <dbReference type="ARBA" id="ARBA00005886"/>
    </source>
</evidence>
<accession>A0A437MH09</accession>
<evidence type="ECO:0000313" key="14">
    <source>
        <dbReference type="Proteomes" id="UP000282957"/>
    </source>
</evidence>
<dbReference type="Proteomes" id="UP000282957">
    <property type="component" value="Unassembled WGS sequence"/>
</dbReference>
<dbReference type="PANTHER" id="PTHR12558">
    <property type="entry name" value="CELL DIVISION CYCLE 16,23,27"/>
    <property type="match status" value="1"/>
</dbReference>
<evidence type="ECO:0000256" key="6">
    <source>
        <dbReference type="ARBA" id="ARBA00022803"/>
    </source>
</evidence>
<name>A0A437MH09_9PROT</name>
<gene>
    <name evidence="13" type="ORF">EOD42_11020</name>
</gene>
<comment type="caution">
    <text evidence="13">The sequence shown here is derived from an EMBL/GenBank/DDBJ whole genome shotgun (WGS) entry which is preliminary data.</text>
</comment>
<feature type="repeat" description="TPR" evidence="10">
    <location>
        <begin position="304"/>
        <end position="337"/>
    </location>
</feature>
<dbReference type="AlphaFoldDB" id="A0A437MH09"/>
<dbReference type="EMBL" id="SACL01000003">
    <property type="protein sequence ID" value="RVT96926.1"/>
    <property type="molecule type" value="Genomic_DNA"/>
</dbReference>
<evidence type="ECO:0000313" key="13">
    <source>
        <dbReference type="EMBL" id="RVT96926.1"/>
    </source>
</evidence>
<evidence type="ECO:0000256" key="10">
    <source>
        <dbReference type="PROSITE-ProRule" id="PRU00339"/>
    </source>
</evidence>
<feature type="chain" id="PRO_5019376259" evidence="11">
    <location>
        <begin position="23"/>
        <end position="1251"/>
    </location>
</feature>
<keyword evidence="4 11" id="KW-0732">Signal</keyword>
<keyword evidence="6 10" id="KW-0802">TPR repeat</keyword>
<dbReference type="RefSeq" id="WP_127787573.1">
    <property type="nucleotide sequence ID" value="NZ_SACL01000003.1"/>
</dbReference>
<keyword evidence="5" id="KW-0677">Repeat</keyword>
<evidence type="ECO:0000256" key="11">
    <source>
        <dbReference type="SAM" id="SignalP"/>
    </source>
</evidence>
<comment type="pathway">
    <text evidence="2">Glycan metabolism; bacterial cellulose biosynthesis.</text>
</comment>
<dbReference type="PANTHER" id="PTHR12558:SF33">
    <property type="entry name" value="BLL7664 PROTEIN"/>
    <property type="match status" value="1"/>
</dbReference>
<keyword evidence="8" id="KW-0472">Membrane</keyword>
<dbReference type="UniPathway" id="UPA00694"/>
<dbReference type="Pfam" id="PF05420">
    <property type="entry name" value="BCSC_C"/>
    <property type="match status" value="1"/>
</dbReference>
<feature type="signal peptide" evidence="11">
    <location>
        <begin position="1"/>
        <end position="22"/>
    </location>
</feature>
<keyword evidence="14" id="KW-1185">Reference proteome</keyword>
<dbReference type="InterPro" id="IPR019734">
    <property type="entry name" value="TPR_rpt"/>
</dbReference>
<comment type="subcellular location">
    <subcellularLocation>
        <location evidence="1">Cell outer membrane</location>
        <topology evidence="1">Peripheral membrane protein</topology>
    </subcellularLocation>
</comment>